<comment type="pathway">
    <text evidence="1">Protein modification; protein glycosylation.</text>
</comment>
<evidence type="ECO:0000313" key="11">
    <source>
        <dbReference type="Proteomes" id="UP001430614"/>
    </source>
</evidence>
<keyword evidence="5" id="KW-0808">Transferase</keyword>
<keyword evidence="7 8" id="KW-0802">TPR repeat</keyword>
<dbReference type="PANTHER" id="PTHR44835:SF1">
    <property type="entry name" value="PROTEIN O-GLCNAC TRANSFERASE"/>
    <property type="match status" value="1"/>
</dbReference>
<dbReference type="InterPro" id="IPR051939">
    <property type="entry name" value="Glycosyltr_41/O-GlcNAc_trsf"/>
</dbReference>
<dbReference type="Proteomes" id="UP001430614">
    <property type="component" value="Unassembled WGS sequence"/>
</dbReference>
<dbReference type="SMART" id="SM00028">
    <property type="entry name" value="TPR"/>
    <property type="match status" value="6"/>
</dbReference>
<dbReference type="EMBL" id="JAJITC010000004">
    <property type="protein sequence ID" value="MCC8402169.1"/>
    <property type="molecule type" value="Genomic_DNA"/>
</dbReference>
<protein>
    <recommendedName>
        <fullName evidence="3">protein O-GlcNAc transferase</fullName>
        <ecNumber evidence="3">2.4.1.255</ecNumber>
    </recommendedName>
</protein>
<gene>
    <name evidence="10" type="ORF">LJ655_09735</name>
</gene>
<dbReference type="Pfam" id="PF14559">
    <property type="entry name" value="TPR_19"/>
    <property type="match status" value="1"/>
</dbReference>
<feature type="repeat" description="TPR" evidence="8">
    <location>
        <begin position="326"/>
        <end position="359"/>
    </location>
</feature>
<feature type="repeat" description="TPR" evidence="8">
    <location>
        <begin position="57"/>
        <end position="90"/>
    </location>
</feature>
<evidence type="ECO:0000256" key="2">
    <source>
        <dbReference type="ARBA" id="ARBA00005386"/>
    </source>
</evidence>
<dbReference type="Pfam" id="PF13844">
    <property type="entry name" value="Glyco_transf_41"/>
    <property type="match status" value="2"/>
</dbReference>
<proteinExistence type="inferred from homology"/>
<evidence type="ECO:0000256" key="8">
    <source>
        <dbReference type="PROSITE-ProRule" id="PRU00339"/>
    </source>
</evidence>
<reference evidence="10 11" key="1">
    <citation type="submission" date="2021-11" db="EMBL/GenBank/DDBJ databases">
        <authorList>
            <person name="Oh E.-T."/>
            <person name="Kim S.-B."/>
        </authorList>
    </citation>
    <scope>NUCLEOTIDE SEQUENCE [LARGE SCALE GENOMIC DNA]</scope>
    <source>
        <strain evidence="10 11">MMS20-SJTN17</strain>
    </source>
</reference>
<accession>A0ABS8KBM0</accession>
<feature type="repeat" description="TPR" evidence="8">
    <location>
        <begin position="224"/>
        <end position="257"/>
    </location>
</feature>
<evidence type="ECO:0000256" key="6">
    <source>
        <dbReference type="ARBA" id="ARBA00022737"/>
    </source>
</evidence>
<keyword evidence="6" id="KW-0677">Repeat</keyword>
<feature type="domain" description="O-GlcNAc transferase C-terminal" evidence="9">
    <location>
        <begin position="580"/>
        <end position="749"/>
    </location>
</feature>
<dbReference type="PANTHER" id="PTHR44835">
    <property type="entry name" value="UDP-N-ACETYLGLUCOSAMINE--PEPTIDE N-ACETYLGLUCOSAMINYLTRANSFERASE SPINDLY-RELATED"/>
    <property type="match status" value="1"/>
</dbReference>
<dbReference type="InterPro" id="IPR029489">
    <property type="entry name" value="OGT/SEC/SPY_C"/>
</dbReference>
<keyword evidence="4" id="KW-0328">Glycosyltransferase</keyword>
<evidence type="ECO:0000256" key="7">
    <source>
        <dbReference type="ARBA" id="ARBA00022803"/>
    </source>
</evidence>
<feature type="domain" description="O-GlcNAc transferase C-terminal" evidence="9">
    <location>
        <begin position="405"/>
        <end position="558"/>
    </location>
</feature>
<name>A0ABS8KBM0_9BURK</name>
<keyword evidence="11" id="KW-1185">Reference proteome</keyword>
<evidence type="ECO:0000313" key="10">
    <source>
        <dbReference type="EMBL" id="MCC8402169.1"/>
    </source>
</evidence>
<dbReference type="InterPro" id="IPR019734">
    <property type="entry name" value="TPR_rpt"/>
</dbReference>
<evidence type="ECO:0000256" key="5">
    <source>
        <dbReference type="ARBA" id="ARBA00022679"/>
    </source>
</evidence>
<dbReference type="Gene3D" id="3.40.50.11380">
    <property type="match status" value="1"/>
</dbReference>
<dbReference type="Pfam" id="PF13432">
    <property type="entry name" value="TPR_16"/>
    <property type="match status" value="2"/>
</dbReference>
<dbReference type="Gene3D" id="3.40.50.2000">
    <property type="entry name" value="Glycogen Phosphorylase B"/>
    <property type="match status" value="1"/>
</dbReference>
<dbReference type="RefSeq" id="WP_230561025.1">
    <property type="nucleotide sequence ID" value="NZ_JAJITC010000004.1"/>
</dbReference>
<dbReference type="EC" id="2.4.1.255" evidence="3"/>
<dbReference type="SUPFAM" id="SSF48452">
    <property type="entry name" value="TPR-like"/>
    <property type="match status" value="2"/>
</dbReference>
<evidence type="ECO:0000256" key="1">
    <source>
        <dbReference type="ARBA" id="ARBA00004922"/>
    </source>
</evidence>
<organism evidence="10 11">
    <name type="scientific">Paraburkholderia translucens</name>
    <dbReference type="NCBI Taxonomy" id="2886945"/>
    <lineage>
        <taxon>Bacteria</taxon>
        <taxon>Pseudomonadati</taxon>
        <taxon>Pseudomonadota</taxon>
        <taxon>Betaproteobacteria</taxon>
        <taxon>Burkholderiales</taxon>
        <taxon>Burkholderiaceae</taxon>
        <taxon>Paraburkholderia</taxon>
    </lineage>
</organism>
<dbReference type="InterPro" id="IPR011990">
    <property type="entry name" value="TPR-like_helical_dom_sf"/>
</dbReference>
<comment type="caution">
    <text evidence="10">The sequence shown here is derived from an EMBL/GenBank/DDBJ whole genome shotgun (WGS) entry which is preliminary data.</text>
</comment>
<evidence type="ECO:0000256" key="3">
    <source>
        <dbReference type="ARBA" id="ARBA00011970"/>
    </source>
</evidence>
<evidence type="ECO:0000259" key="9">
    <source>
        <dbReference type="Pfam" id="PF13844"/>
    </source>
</evidence>
<dbReference type="Gene3D" id="1.25.40.10">
    <property type="entry name" value="Tetratricopeptide repeat domain"/>
    <property type="match status" value="3"/>
</dbReference>
<sequence length="801" mass="88311">MTHLYEQPTAELLTPAQQLEQDIALVLQTALEHHHKGEFDDAEALYQAILEANPHHADALYDLGVLLVQTERPKDALTRFELALGQQPHNGQYWAAYISALIDAGETAAAWLALEMGQKQGLKGPAVDGLITRMANPGKIVLTRPVAVQSAPTESGAAAETNADAPQAAAAAASASESHKSTIAAGRRVSQQETTRFTSLYNKGHIAEAVKLARTLTQRFPIDGNAWRWLGIALHRLGRYDDALIPLRKAAELLPEELESRAVLADTLRLKGLHKDAEEVCRQIIAINPGYAEAQRIYGMSLVHQGRVAEGLAAARRAIELAPDKSGMHNTLGVLQLDLGMVTEAEQSFRTALEKDPKDAIAADNYLFALTHNPEVEQDKLFAEHVKFAEQHEAPVRSQWPRHVNRRTPNRKLKIGLVSGDLFRHAVASYLLPIMERLAKDPGLSLIVYNNHIAEDDYTHLLRKCAHEWHQVTGMPDAQLANRIRDERIDILFDLSGHTGRNRLLTFVRKPAPIQVSWLGYPATTGLEAMDYYLVDRFGVPFGPAERMFSEKIVHLPANAPFLPEESAPPVNILPAMHNGYVTFGSFNRLNKLRPDVIALWAELLHAQPSSQMLLGAIATDEDEQLLIDWFAKAGISRERLSFRRRSSIPVYLQQHFHVDICLDTFPYTGSTTVLNSLWMGVPTLTISGDTLPSRAGATWMSHVGLQQFLATDKADFVAKGVALSSDIPALAALRTGLRQRCMASAAFRPEVVAAGLSRALRIMWQRWCDGQPPVAFAVSEEEAIDVAGEPTTSSETGENK</sequence>
<evidence type="ECO:0000256" key="4">
    <source>
        <dbReference type="ARBA" id="ARBA00022676"/>
    </source>
</evidence>
<comment type="similarity">
    <text evidence="2">Belongs to the glycosyltransferase 41 family. O-GlcNAc transferase subfamily.</text>
</comment>
<dbReference type="PROSITE" id="PS50005">
    <property type="entry name" value="TPR"/>
    <property type="match status" value="3"/>
</dbReference>